<feature type="domain" description="WYL" evidence="1">
    <location>
        <begin position="139"/>
        <end position="210"/>
    </location>
</feature>
<gene>
    <name evidence="3" type="ORF">SAMN02745168_1834</name>
</gene>
<evidence type="ECO:0000259" key="2">
    <source>
        <dbReference type="Pfam" id="PF25583"/>
    </source>
</evidence>
<dbReference type="GO" id="GO:0003677">
    <property type="term" value="F:DNA binding"/>
    <property type="evidence" value="ECO:0007669"/>
    <property type="project" value="UniProtKB-KW"/>
</dbReference>
<protein>
    <submittedName>
        <fullName evidence="3">Predicted DNA-binding transcriptional regulator YafY, contains an HTH and WYL domains</fullName>
    </submittedName>
</protein>
<proteinExistence type="predicted"/>
<dbReference type="AlphaFoldDB" id="A0A1W2AMK3"/>
<dbReference type="OrthoDB" id="9772503at2"/>
<organism evidence="3 4">
    <name type="scientific">Papillibacter cinnamivorans DSM 12816</name>
    <dbReference type="NCBI Taxonomy" id="1122930"/>
    <lineage>
        <taxon>Bacteria</taxon>
        <taxon>Bacillati</taxon>
        <taxon>Bacillota</taxon>
        <taxon>Clostridia</taxon>
        <taxon>Eubacteriales</taxon>
        <taxon>Oscillospiraceae</taxon>
        <taxon>Papillibacter</taxon>
    </lineage>
</organism>
<evidence type="ECO:0000313" key="3">
    <source>
        <dbReference type="EMBL" id="SMC61834.1"/>
    </source>
</evidence>
<name>A0A1W2AMK3_9FIRM</name>
<dbReference type="PROSITE" id="PS52050">
    <property type="entry name" value="WYL"/>
    <property type="match status" value="1"/>
</dbReference>
<dbReference type="RefSeq" id="WP_084234516.1">
    <property type="nucleotide sequence ID" value="NZ_FWXW01000004.1"/>
</dbReference>
<dbReference type="SUPFAM" id="SSF46785">
    <property type="entry name" value="Winged helix' DNA-binding domain"/>
    <property type="match status" value="1"/>
</dbReference>
<keyword evidence="3" id="KW-0238">DNA-binding</keyword>
<evidence type="ECO:0000313" key="4">
    <source>
        <dbReference type="Proteomes" id="UP000192790"/>
    </source>
</evidence>
<dbReference type="InterPro" id="IPR026881">
    <property type="entry name" value="WYL_dom"/>
</dbReference>
<dbReference type="InterPro" id="IPR057727">
    <property type="entry name" value="WCX_dom"/>
</dbReference>
<dbReference type="Pfam" id="PF13280">
    <property type="entry name" value="WYL"/>
    <property type="match status" value="1"/>
</dbReference>
<dbReference type="EMBL" id="FWXW01000004">
    <property type="protein sequence ID" value="SMC61834.1"/>
    <property type="molecule type" value="Genomic_DNA"/>
</dbReference>
<dbReference type="Proteomes" id="UP000192790">
    <property type="component" value="Unassembled WGS sequence"/>
</dbReference>
<dbReference type="InterPro" id="IPR051534">
    <property type="entry name" value="CBASS_pafABC_assoc_protein"/>
</dbReference>
<dbReference type="PANTHER" id="PTHR34580">
    <property type="match status" value="1"/>
</dbReference>
<dbReference type="STRING" id="1122930.SAMN02745168_1834"/>
<dbReference type="InterPro" id="IPR036390">
    <property type="entry name" value="WH_DNA-bd_sf"/>
</dbReference>
<reference evidence="3 4" key="1">
    <citation type="submission" date="2017-04" db="EMBL/GenBank/DDBJ databases">
        <authorList>
            <person name="Afonso C.L."/>
            <person name="Miller P.J."/>
            <person name="Scott M.A."/>
            <person name="Spackman E."/>
            <person name="Goraichik I."/>
            <person name="Dimitrov K.M."/>
            <person name="Suarez D.L."/>
            <person name="Swayne D.E."/>
        </authorList>
    </citation>
    <scope>NUCLEOTIDE SEQUENCE [LARGE SCALE GENOMIC DNA]</scope>
    <source>
        <strain evidence="3 4">DSM 12816</strain>
    </source>
</reference>
<feature type="domain" description="WCX" evidence="2">
    <location>
        <begin position="241"/>
        <end position="317"/>
    </location>
</feature>
<dbReference type="PANTHER" id="PTHR34580:SF1">
    <property type="entry name" value="PROTEIN PAFC"/>
    <property type="match status" value="1"/>
</dbReference>
<keyword evidence="4" id="KW-1185">Reference proteome</keyword>
<sequence>MTGKERLIELLKLLYAVTDEDHQLSTAEIVTHFAGQGVPTDRSTVKADIDVLNNCGIEILATKGTQIRYYFSDRQFELAELKLLVDAVESSKFITAKKSDVLVKKLMTLAGENSAKELERHLYTAGRIKPENESIFYAVDIIHRAINSERQIAFVYFEYATTKSFVPKHDGEPYIFSPYAMLYNEDKYYVLGYSEQHEKIVTFRVDRMKAPDILDKCIVPRPENFDPVNYTVNIFSMYDGEPYNVTLLCKNELMNYVIDRFGDDVRTEITDEEHFTATVEVSVSQTFFAWVFQFAGGIQITGPAIVKEQFRKMLEEAHN</sequence>
<accession>A0A1W2AMK3</accession>
<evidence type="ECO:0000259" key="1">
    <source>
        <dbReference type="Pfam" id="PF13280"/>
    </source>
</evidence>
<dbReference type="Pfam" id="PF25583">
    <property type="entry name" value="WCX"/>
    <property type="match status" value="1"/>
</dbReference>